<name>A0A165ZCS5_EXIGL</name>
<protein>
    <submittedName>
        <fullName evidence="1">Uncharacterized protein</fullName>
    </submittedName>
</protein>
<evidence type="ECO:0000313" key="1">
    <source>
        <dbReference type="EMBL" id="KZV81529.1"/>
    </source>
</evidence>
<accession>A0A165ZCS5</accession>
<evidence type="ECO:0000313" key="2">
    <source>
        <dbReference type="Proteomes" id="UP000077266"/>
    </source>
</evidence>
<dbReference type="EMBL" id="KV426385">
    <property type="protein sequence ID" value="KZV81529.1"/>
    <property type="molecule type" value="Genomic_DNA"/>
</dbReference>
<reference evidence="1 2" key="1">
    <citation type="journal article" date="2016" name="Mol. Biol. Evol.">
        <title>Comparative Genomics of Early-Diverging Mushroom-Forming Fungi Provides Insights into the Origins of Lignocellulose Decay Capabilities.</title>
        <authorList>
            <person name="Nagy L.G."/>
            <person name="Riley R."/>
            <person name="Tritt A."/>
            <person name="Adam C."/>
            <person name="Daum C."/>
            <person name="Floudas D."/>
            <person name="Sun H."/>
            <person name="Yadav J.S."/>
            <person name="Pangilinan J."/>
            <person name="Larsson K.H."/>
            <person name="Matsuura K."/>
            <person name="Barry K."/>
            <person name="Labutti K."/>
            <person name="Kuo R."/>
            <person name="Ohm R.A."/>
            <person name="Bhattacharya S.S."/>
            <person name="Shirouzu T."/>
            <person name="Yoshinaga Y."/>
            <person name="Martin F.M."/>
            <person name="Grigoriev I.V."/>
            <person name="Hibbett D.S."/>
        </authorList>
    </citation>
    <scope>NUCLEOTIDE SEQUENCE [LARGE SCALE GENOMIC DNA]</scope>
    <source>
        <strain evidence="1 2">HHB12029</strain>
    </source>
</reference>
<dbReference type="AlphaFoldDB" id="A0A165ZCS5"/>
<feature type="non-terminal residue" evidence="1">
    <location>
        <position position="104"/>
    </location>
</feature>
<organism evidence="1 2">
    <name type="scientific">Exidia glandulosa HHB12029</name>
    <dbReference type="NCBI Taxonomy" id="1314781"/>
    <lineage>
        <taxon>Eukaryota</taxon>
        <taxon>Fungi</taxon>
        <taxon>Dikarya</taxon>
        <taxon>Basidiomycota</taxon>
        <taxon>Agaricomycotina</taxon>
        <taxon>Agaricomycetes</taxon>
        <taxon>Auriculariales</taxon>
        <taxon>Exidiaceae</taxon>
        <taxon>Exidia</taxon>
    </lineage>
</organism>
<dbReference type="InParanoid" id="A0A165ZCS5"/>
<proteinExistence type="predicted"/>
<gene>
    <name evidence="1" type="ORF">EXIGLDRAFT_731157</name>
</gene>
<dbReference type="Proteomes" id="UP000077266">
    <property type="component" value="Unassembled WGS sequence"/>
</dbReference>
<keyword evidence="2" id="KW-1185">Reference proteome</keyword>
<sequence length="104" mass="11840">MANPDSCAHRDVHAFATRLVCLPTTNPSIACLRRRVPSNISPSPPRRSCRRRLLSTLWRECLIAFAVLALKQMEPSRSIRNASGRRSTRHLVQMDVRIVRGCLY</sequence>